<dbReference type="InterPro" id="IPR036691">
    <property type="entry name" value="Endo/exonu/phosph_ase_sf"/>
</dbReference>
<protein>
    <submittedName>
        <fullName evidence="1">Uncharacterized protein</fullName>
    </submittedName>
</protein>
<dbReference type="Proteomes" id="UP000663879">
    <property type="component" value="Unassembled WGS sequence"/>
</dbReference>
<dbReference type="Gene3D" id="3.60.10.10">
    <property type="entry name" value="Endonuclease/exonuclease/phosphatase"/>
    <property type="match status" value="1"/>
</dbReference>
<gene>
    <name evidence="1" type="ORF">OXX778_LOCUS15229</name>
</gene>
<dbReference type="EMBL" id="CAJNOC010003313">
    <property type="protein sequence ID" value="CAF0977208.1"/>
    <property type="molecule type" value="Genomic_DNA"/>
</dbReference>
<reference evidence="1" key="1">
    <citation type="submission" date="2021-02" db="EMBL/GenBank/DDBJ databases">
        <authorList>
            <person name="Nowell W R."/>
        </authorList>
    </citation>
    <scope>NUCLEOTIDE SEQUENCE</scope>
    <source>
        <strain evidence="1">Ploen Becks lab</strain>
    </source>
</reference>
<comment type="caution">
    <text evidence="1">The sequence shown here is derived from an EMBL/GenBank/DDBJ whole genome shotgun (WGS) entry which is preliminary data.</text>
</comment>
<dbReference type="AlphaFoldDB" id="A0A814EV60"/>
<evidence type="ECO:0000313" key="1">
    <source>
        <dbReference type="EMBL" id="CAF0977208.1"/>
    </source>
</evidence>
<proteinExistence type="predicted"/>
<accession>A0A814EV60</accession>
<sequence>MYARIEISKPNILFFTETWFNENNPNQLEGYNLFNRNRSYGIHGGVCIYTANYLNVFECCNEPFRSRELEQIWCLLKTGN</sequence>
<name>A0A814EV60_9BILA</name>
<keyword evidence="2" id="KW-1185">Reference proteome</keyword>
<evidence type="ECO:0000313" key="2">
    <source>
        <dbReference type="Proteomes" id="UP000663879"/>
    </source>
</evidence>
<organism evidence="1 2">
    <name type="scientific">Brachionus calyciflorus</name>
    <dbReference type="NCBI Taxonomy" id="104777"/>
    <lineage>
        <taxon>Eukaryota</taxon>
        <taxon>Metazoa</taxon>
        <taxon>Spiralia</taxon>
        <taxon>Gnathifera</taxon>
        <taxon>Rotifera</taxon>
        <taxon>Eurotatoria</taxon>
        <taxon>Monogononta</taxon>
        <taxon>Pseudotrocha</taxon>
        <taxon>Ploima</taxon>
        <taxon>Brachionidae</taxon>
        <taxon>Brachionus</taxon>
    </lineage>
</organism>